<dbReference type="NCBIfam" id="NF041163">
    <property type="entry name" value="encap_f2b"/>
    <property type="match status" value="1"/>
</dbReference>
<organism evidence="2 3">
    <name type="scientific">Nocardia terpenica</name>
    <dbReference type="NCBI Taxonomy" id="455432"/>
    <lineage>
        <taxon>Bacteria</taxon>
        <taxon>Bacillati</taxon>
        <taxon>Actinomycetota</taxon>
        <taxon>Actinomycetes</taxon>
        <taxon>Mycobacteriales</taxon>
        <taxon>Nocardiaceae</taxon>
        <taxon>Nocardia</taxon>
    </lineage>
</organism>
<dbReference type="InterPro" id="IPR050397">
    <property type="entry name" value="Env_Response_Regulators"/>
</dbReference>
<dbReference type="Gene3D" id="2.60.120.10">
    <property type="entry name" value="Jelly Rolls"/>
    <property type="match status" value="1"/>
</dbReference>
<dbReference type="Pfam" id="PF00027">
    <property type="entry name" value="cNMP_binding"/>
    <property type="match status" value="1"/>
</dbReference>
<dbReference type="Proteomes" id="UP000500953">
    <property type="component" value="Chromosome"/>
</dbReference>
<evidence type="ECO:0000259" key="1">
    <source>
        <dbReference type="PROSITE" id="PS50042"/>
    </source>
</evidence>
<dbReference type="GO" id="GO:0005829">
    <property type="term" value="C:cytosol"/>
    <property type="evidence" value="ECO:0007669"/>
    <property type="project" value="TreeGrafter"/>
</dbReference>
<dbReference type="CDD" id="cd00038">
    <property type="entry name" value="CAP_ED"/>
    <property type="match status" value="1"/>
</dbReference>
<reference evidence="2 3" key="1">
    <citation type="journal article" date="2019" name="ACS Chem. Biol.">
        <title>Identification and Mobilization of a Cryptic Antibiotic Biosynthesis Gene Locus from a Human-Pathogenic Nocardia Isolate.</title>
        <authorList>
            <person name="Herisse M."/>
            <person name="Ishida K."/>
            <person name="Porter J.L."/>
            <person name="Howden B."/>
            <person name="Hertweck C."/>
            <person name="Stinear T.P."/>
            <person name="Pidot S.J."/>
        </authorList>
    </citation>
    <scope>NUCLEOTIDE SEQUENCE [LARGE SCALE GENOMIC DNA]</scope>
    <source>
        <strain evidence="2 3">AUSMDU00012715</strain>
    </source>
</reference>
<dbReference type="Pfam" id="PF19307">
    <property type="entry name" value="SrpI-like"/>
    <property type="match status" value="1"/>
</dbReference>
<dbReference type="InterPro" id="IPR000595">
    <property type="entry name" value="cNMP-bd_dom"/>
</dbReference>
<feature type="domain" description="Cyclic nucleotide-binding" evidence="1">
    <location>
        <begin position="98"/>
        <end position="201"/>
    </location>
</feature>
<dbReference type="InterPro" id="IPR014710">
    <property type="entry name" value="RmlC-like_jellyroll"/>
</dbReference>
<evidence type="ECO:0000313" key="3">
    <source>
        <dbReference type="Proteomes" id="UP000500953"/>
    </source>
</evidence>
<evidence type="ECO:0000313" key="2">
    <source>
        <dbReference type="EMBL" id="QIS24476.1"/>
    </source>
</evidence>
<dbReference type="InterPro" id="IPR049817">
    <property type="entry name" value="Encap_f2b"/>
</dbReference>
<sequence>MTLADIAARSLSTAAARQLATTTKTRPQSAAITDRWLLDQLPWVEAPGGVYRVNRRRVVRRSRGRVAFIKSGADVIQVIPESLTEIPVLHGYQNSHVLQQLAERCRPRTATVGEVLVQQGQPVEFALAVVHGRLERIATDAYGRSHVLGVLTDGDHLGDEALLQPEPLWSATVCASTASTIVTIPWDGFLDIFDANADLREHITAFMTHAGLRVNAKGEAIIDVSAGHHGETAIAGTFVDYDVGPREYELSLSQAVLRIHTRVKDLHNNPMDQLNEQLRLTVEEIRERGEWELINNHDFGLLHNADYDQRISTGSGPPTPDDIDTLLSMCRNPEFMLGHPRTIAAFQRECSHRGLVPETVRVHGRPVTAWDGVPFFPCPHIPVTDTQSSSIIALRTGVENHGVVGLHRTGLPDEYDAGITVRCMGIDERAIASYLITGYFSAAVLVPDAIALLEHADVAII</sequence>
<accession>A0A6G9ZHB2</accession>
<protein>
    <submittedName>
        <fullName evidence="2">Cyclic nucleotide-binding domain-containing protein</fullName>
    </submittedName>
</protein>
<dbReference type="PANTHER" id="PTHR24567:SF74">
    <property type="entry name" value="HTH-TYPE TRANSCRIPTIONAL REGULATOR ARCR"/>
    <property type="match status" value="1"/>
</dbReference>
<dbReference type="RefSeq" id="WP_167491817.1">
    <property type="nucleotide sequence ID" value="NZ_CP046173.1"/>
</dbReference>
<dbReference type="InterPro" id="IPR018490">
    <property type="entry name" value="cNMP-bd_dom_sf"/>
</dbReference>
<proteinExistence type="predicted"/>
<dbReference type="EMBL" id="CP046173">
    <property type="protein sequence ID" value="QIS24476.1"/>
    <property type="molecule type" value="Genomic_DNA"/>
</dbReference>
<name>A0A6G9ZHB2_9NOCA</name>
<gene>
    <name evidence="2" type="ORF">F6W96_27400</name>
</gene>
<dbReference type="GO" id="GO:0003700">
    <property type="term" value="F:DNA-binding transcription factor activity"/>
    <property type="evidence" value="ECO:0007669"/>
    <property type="project" value="TreeGrafter"/>
</dbReference>
<dbReference type="SMART" id="SM00100">
    <property type="entry name" value="cNMP"/>
    <property type="match status" value="1"/>
</dbReference>
<dbReference type="PANTHER" id="PTHR24567">
    <property type="entry name" value="CRP FAMILY TRANSCRIPTIONAL REGULATORY PROTEIN"/>
    <property type="match status" value="1"/>
</dbReference>
<dbReference type="InterPro" id="IPR045641">
    <property type="entry name" value="SrpI-like"/>
</dbReference>
<dbReference type="SUPFAM" id="SSF51206">
    <property type="entry name" value="cAMP-binding domain-like"/>
    <property type="match status" value="1"/>
</dbReference>
<dbReference type="AlphaFoldDB" id="A0A6G9ZHB2"/>
<dbReference type="PROSITE" id="PS50042">
    <property type="entry name" value="CNMP_BINDING_3"/>
    <property type="match status" value="1"/>
</dbReference>